<name>A0A7R9AEJ2_9CRUS</name>
<evidence type="ECO:0000313" key="2">
    <source>
        <dbReference type="EMBL" id="CAD7252589.1"/>
    </source>
</evidence>
<proteinExistence type="predicted"/>
<accession>A0A7R9AEJ2</accession>
<feature type="domain" description="Fibronectin type-III" evidence="1">
    <location>
        <begin position="142"/>
        <end position="250"/>
    </location>
</feature>
<keyword evidence="3" id="KW-1185">Reference proteome</keyword>
<protein>
    <recommendedName>
        <fullName evidence="1">Fibronectin type-III domain-containing protein</fullName>
    </recommendedName>
</protein>
<reference evidence="2" key="1">
    <citation type="submission" date="2020-11" db="EMBL/GenBank/DDBJ databases">
        <authorList>
            <person name="Tran Van P."/>
        </authorList>
    </citation>
    <scope>NUCLEOTIDE SEQUENCE</scope>
</reference>
<dbReference type="InterPro" id="IPR013783">
    <property type="entry name" value="Ig-like_fold"/>
</dbReference>
<dbReference type="CDD" id="cd00063">
    <property type="entry name" value="FN3"/>
    <property type="match status" value="1"/>
</dbReference>
<dbReference type="InterPro" id="IPR036116">
    <property type="entry name" value="FN3_sf"/>
</dbReference>
<dbReference type="EMBL" id="LR904111">
    <property type="protein sequence ID" value="CAD7252589.1"/>
    <property type="molecule type" value="Genomic_DNA"/>
</dbReference>
<dbReference type="Proteomes" id="UP000677054">
    <property type="component" value="Unassembled WGS sequence"/>
</dbReference>
<dbReference type="Gene3D" id="2.60.40.10">
    <property type="entry name" value="Immunoglobulins"/>
    <property type="match status" value="3"/>
</dbReference>
<dbReference type="SUPFAM" id="SSF49265">
    <property type="entry name" value="Fibronectin type III"/>
    <property type="match status" value="3"/>
</dbReference>
<dbReference type="EMBL" id="CAJPEV010004594">
    <property type="protein sequence ID" value="CAG0902051.1"/>
    <property type="molecule type" value="Genomic_DNA"/>
</dbReference>
<dbReference type="AlphaFoldDB" id="A0A7R9AEJ2"/>
<dbReference type="SMART" id="SM00060">
    <property type="entry name" value="FN3"/>
    <property type="match status" value="3"/>
</dbReference>
<feature type="domain" description="Fibronectin type-III" evidence="1">
    <location>
        <begin position="259"/>
        <end position="354"/>
    </location>
</feature>
<evidence type="ECO:0000313" key="3">
    <source>
        <dbReference type="Proteomes" id="UP000677054"/>
    </source>
</evidence>
<gene>
    <name evidence="2" type="ORF">DSTB1V02_LOCUS12347</name>
</gene>
<sequence>MLLIIVNATAPASGRYYCGNVSDDEKFSMLHTVPLEIGFPPLKLKSWRCWSKQLELLYCHWSKLENPVWTDYFFYIQTDGTKMTECRQADPAKEECEAKKGQTPPYRPGETEANITVKAQNVLGHRVFTYPFDHYRNSKIQALENAALRAVDAETLDVTWDLPADLHFYNVSIVHNIRWVPRSWPEELHYVSETNYTIPGASIQKSWNYTLTDLIPHTVYHVEIKAVVLEAEFLDLWSNTSEAYKGTLPKAPDRSPEVPIGSFHVNRIGGSLRDIYLYWIPLKDWEHYSDNFSYLVEGLEMPTKKKVQPEFVWNTSAVFRNLSAESSYQFYIVSSNEMGMSPQRSIIGVDKEKNRIPSPTIRKETLTDDGRYLLEWKAPAEGTTTNFTVFWCPSPPPWPTCDSNINWLLVSKYNTTFELESTVSFKFAVSANGEFGHSGMGWERTEHEPESGLNLLASALMIAVFIVAAEDTISRDEGYPRNPGKF</sequence>
<dbReference type="OrthoDB" id="6381660at2759"/>
<dbReference type="InterPro" id="IPR003961">
    <property type="entry name" value="FN3_dom"/>
</dbReference>
<evidence type="ECO:0000259" key="1">
    <source>
        <dbReference type="PROSITE" id="PS50853"/>
    </source>
</evidence>
<dbReference type="PROSITE" id="PS50853">
    <property type="entry name" value="FN3"/>
    <property type="match status" value="2"/>
</dbReference>
<organism evidence="2">
    <name type="scientific">Darwinula stevensoni</name>
    <dbReference type="NCBI Taxonomy" id="69355"/>
    <lineage>
        <taxon>Eukaryota</taxon>
        <taxon>Metazoa</taxon>
        <taxon>Ecdysozoa</taxon>
        <taxon>Arthropoda</taxon>
        <taxon>Crustacea</taxon>
        <taxon>Oligostraca</taxon>
        <taxon>Ostracoda</taxon>
        <taxon>Podocopa</taxon>
        <taxon>Podocopida</taxon>
        <taxon>Darwinulocopina</taxon>
        <taxon>Darwinuloidea</taxon>
        <taxon>Darwinulidae</taxon>
        <taxon>Darwinula</taxon>
    </lineage>
</organism>